<organism evidence="1 2">
    <name type="scientific">Rhizobium meliloti</name>
    <name type="common">Ensifer meliloti</name>
    <name type="synonym">Sinorhizobium meliloti</name>
    <dbReference type="NCBI Taxonomy" id="382"/>
    <lineage>
        <taxon>Bacteria</taxon>
        <taxon>Pseudomonadati</taxon>
        <taxon>Pseudomonadota</taxon>
        <taxon>Alphaproteobacteria</taxon>
        <taxon>Hyphomicrobiales</taxon>
        <taxon>Rhizobiaceae</taxon>
        <taxon>Sinorhizobium/Ensifer group</taxon>
        <taxon>Sinorhizobium</taxon>
    </lineage>
</organism>
<dbReference type="AlphaFoldDB" id="A0A222KCK2"/>
<accession>A0A222KCK2</accession>
<dbReference type="EMBL" id="WISR01000046">
    <property type="protein sequence ID" value="MQW32081.1"/>
    <property type="molecule type" value="Genomic_DNA"/>
</dbReference>
<comment type="caution">
    <text evidence="1">The sequence shown here is derived from an EMBL/GenBank/DDBJ whole genome shotgun (WGS) entry which is preliminary data.</text>
</comment>
<sequence>MTGRNAAGRARARRYGLYVPRPEDVDLSTSNVGSRPIQASVVAAALLLAACQSNPEPQEMARTSLQTAPADLQLLCANAVVAQAGGAKVLPMSSRQLDATSYSVDLDAAGRKFTCIVDSSGSVKSVQPA</sequence>
<evidence type="ECO:0000313" key="1">
    <source>
        <dbReference type="EMBL" id="MQW32081.1"/>
    </source>
</evidence>
<name>A0A222KCK2_RHIML</name>
<reference evidence="1 2" key="1">
    <citation type="journal article" date="2013" name="Genome Biol.">
        <title>Comparative genomics of the core and accessory genomes of 48 Sinorhizobium strains comprising five genospecies.</title>
        <authorList>
            <person name="Sugawara M."/>
            <person name="Epstein B."/>
            <person name="Badgley B.D."/>
            <person name="Unno T."/>
            <person name="Xu L."/>
            <person name="Reese J."/>
            <person name="Gyaneshwar P."/>
            <person name="Denny R."/>
            <person name="Mudge J."/>
            <person name="Bharti A.K."/>
            <person name="Farmer A.D."/>
            <person name="May G.D."/>
            <person name="Woodward J.E."/>
            <person name="Medigue C."/>
            <person name="Vallenet D."/>
            <person name="Lajus A."/>
            <person name="Rouy Z."/>
            <person name="Martinez-Vaz B."/>
            <person name="Tiffin P."/>
            <person name="Young N.D."/>
            <person name="Sadowsky M.J."/>
        </authorList>
    </citation>
    <scope>NUCLEOTIDE SEQUENCE [LARGE SCALE GENOMIC DNA]</scope>
    <source>
        <strain evidence="1 2">N6B1</strain>
    </source>
</reference>
<gene>
    <name evidence="1" type="ORF">GHK53_04270</name>
</gene>
<dbReference type="Proteomes" id="UP000429484">
    <property type="component" value="Unassembled WGS sequence"/>
</dbReference>
<evidence type="ECO:0000313" key="2">
    <source>
        <dbReference type="Proteomes" id="UP000429484"/>
    </source>
</evidence>
<protein>
    <submittedName>
        <fullName evidence="1">Uncharacterized protein</fullName>
    </submittedName>
</protein>
<proteinExistence type="predicted"/>
<dbReference type="OMA" id="TRRQFRM"/>